<dbReference type="AlphaFoldDB" id="A0A0R1VGV9"/>
<dbReference type="InterPro" id="IPR006901">
    <property type="entry name" value="TrmK"/>
</dbReference>
<accession>A0A0R1VGV9</accession>
<comment type="caution">
    <text evidence="1">The sequence shown here is derived from an EMBL/GenBank/DDBJ whole genome shotgun (WGS) entry which is preliminary data.</text>
</comment>
<sequence length="240" mass="27190">MMDALHLSQRLKLVADFVPQGARLADIGSDHAYLPAYLLLNQRIEFAIAGEVVKGPFENAQQEVLKHHLTGSLEARLADGLAAIEETDQIDVITICGMGGSLISQILDAHPEKLVGVKRLILQPNVGESELRTWLVQHHFEIMTERMLTEDNQFYEIIVAEPTILPVAYNHRELTFGPELIMHQGPVFQAKWQGEIDRLSQVIVHMQEAKQPPLRKIKEFQAQLQLIQEVLTDDNRNRIN</sequence>
<protein>
    <submittedName>
        <fullName evidence="1">S-adenosyl-L-methionine-dependent methyltransferase</fullName>
    </submittedName>
</protein>
<keyword evidence="1" id="KW-0489">Methyltransferase</keyword>
<dbReference type="Pfam" id="PF04816">
    <property type="entry name" value="TrmK"/>
    <property type="match status" value="1"/>
</dbReference>
<proteinExistence type="predicted"/>
<dbReference type="InterPro" id="IPR029063">
    <property type="entry name" value="SAM-dependent_MTases_sf"/>
</dbReference>
<dbReference type="Gene3D" id="3.40.50.150">
    <property type="entry name" value="Vaccinia Virus protein VP39"/>
    <property type="match status" value="1"/>
</dbReference>
<dbReference type="PANTHER" id="PTHR38451:SF1">
    <property type="entry name" value="TRNA (ADENINE(22)-N(1))-METHYLTRANSFERASE"/>
    <property type="match status" value="1"/>
</dbReference>
<keyword evidence="1" id="KW-0808">Transferase</keyword>
<dbReference type="Gene3D" id="1.10.287.1890">
    <property type="match status" value="1"/>
</dbReference>
<dbReference type="GO" id="GO:0032259">
    <property type="term" value="P:methylation"/>
    <property type="evidence" value="ECO:0007669"/>
    <property type="project" value="UniProtKB-KW"/>
</dbReference>
<dbReference type="EMBL" id="AZFN01000021">
    <property type="protein sequence ID" value="KRM01164.1"/>
    <property type="molecule type" value="Genomic_DNA"/>
</dbReference>
<name>A0A0R1VGV9_9LACO</name>
<gene>
    <name evidence="1" type="ORF">FC60_GL000889</name>
</gene>
<keyword evidence="2" id="KW-1185">Reference proteome</keyword>
<reference evidence="1 2" key="1">
    <citation type="journal article" date="2015" name="Genome Announc.">
        <title>Expanding the biotechnology potential of lactobacilli through comparative genomics of 213 strains and associated genera.</title>
        <authorList>
            <person name="Sun Z."/>
            <person name="Harris H.M."/>
            <person name="McCann A."/>
            <person name="Guo C."/>
            <person name="Argimon S."/>
            <person name="Zhang W."/>
            <person name="Yang X."/>
            <person name="Jeffery I.B."/>
            <person name="Cooney J.C."/>
            <person name="Kagawa T.F."/>
            <person name="Liu W."/>
            <person name="Song Y."/>
            <person name="Salvetti E."/>
            <person name="Wrobel A."/>
            <person name="Rasinkangas P."/>
            <person name="Parkhill J."/>
            <person name="Rea M.C."/>
            <person name="O'Sullivan O."/>
            <person name="Ritari J."/>
            <person name="Douillard F.P."/>
            <person name="Paul Ross R."/>
            <person name="Yang R."/>
            <person name="Briner A.E."/>
            <person name="Felis G.E."/>
            <person name="de Vos W.M."/>
            <person name="Barrangou R."/>
            <person name="Klaenhammer T.R."/>
            <person name="Caufield P.W."/>
            <person name="Cui Y."/>
            <person name="Zhang H."/>
            <person name="O'Toole P.W."/>
        </authorList>
    </citation>
    <scope>NUCLEOTIDE SEQUENCE [LARGE SCALE GENOMIC DNA]</scope>
    <source>
        <strain evidence="1 2">DSM 16045</strain>
    </source>
</reference>
<evidence type="ECO:0000313" key="1">
    <source>
        <dbReference type="EMBL" id="KRM01164.1"/>
    </source>
</evidence>
<dbReference type="PIRSF" id="PIRSF018637">
    <property type="entry name" value="TrmK"/>
    <property type="match status" value="1"/>
</dbReference>
<dbReference type="GO" id="GO:0160105">
    <property type="term" value="F:tRNA (adenine(22)-N1)-methyltransferase activity"/>
    <property type="evidence" value="ECO:0007669"/>
    <property type="project" value="InterPro"/>
</dbReference>
<dbReference type="PANTHER" id="PTHR38451">
    <property type="entry name" value="TRNA (ADENINE(22)-N(1))-METHYLTRANSFERASE"/>
    <property type="match status" value="1"/>
</dbReference>
<dbReference type="PATRIC" id="fig|1423749.3.peg.897"/>
<dbReference type="Proteomes" id="UP000051739">
    <property type="component" value="Unassembled WGS sequence"/>
</dbReference>
<organism evidence="1 2">
    <name type="scientific">Limosilactobacillus gastricus DSM 16045</name>
    <dbReference type="NCBI Taxonomy" id="1423749"/>
    <lineage>
        <taxon>Bacteria</taxon>
        <taxon>Bacillati</taxon>
        <taxon>Bacillota</taxon>
        <taxon>Bacilli</taxon>
        <taxon>Lactobacillales</taxon>
        <taxon>Lactobacillaceae</taxon>
        <taxon>Limosilactobacillus</taxon>
    </lineage>
</organism>
<dbReference type="SUPFAM" id="SSF53335">
    <property type="entry name" value="S-adenosyl-L-methionine-dependent methyltransferases"/>
    <property type="match status" value="1"/>
</dbReference>
<evidence type="ECO:0000313" key="2">
    <source>
        <dbReference type="Proteomes" id="UP000051739"/>
    </source>
</evidence>